<keyword evidence="2" id="KW-0614">Plasmid</keyword>
<evidence type="ECO:0000313" key="2">
    <source>
        <dbReference type="EMBL" id="AKO69675.1"/>
    </source>
</evidence>
<evidence type="ECO:0000259" key="1">
    <source>
        <dbReference type="Pfam" id="PF12728"/>
    </source>
</evidence>
<dbReference type="InterPro" id="IPR041657">
    <property type="entry name" value="HTH_17"/>
</dbReference>
<dbReference type="AlphaFoldDB" id="A0A0H4J959"/>
<organism evidence="2">
    <name type="scientific">Aeromonas sp. Ne-1</name>
    <dbReference type="NCBI Taxonomy" id="1675689"/>
    <lineage>
        <taxon>Bacteria</taxon>
        <taxon>Pseudomonadati</taxon>
        <taxon>Pseudomonadota</taxon>
        <taxon>Gammaproteobacteria</taxon>
        <taxon>Aeromonadales</taxon>
        <taxon>Aeromonadaceae</taxon>
        <taxon>Aeromonas</taxon>
    </lineage>
</organism>
<name>A0A0H4J959_9GAMM</name>
<dbReference type="Pfam" id="PF12728">
    <property type="entry name" value="HTH_17"/>
    <property type="match status" value="1"/>
</dbReference>
<proteinExistence type="predicted"/>
<geneLocation type="plasmid" evidence="2">
    <name>pNe-1</name>
</geneLocation>
<sequence>MLGYYQQNHSLYNVIGVEKAASILNLAPGTVKNMCADGKIPAKKVGKTWIIDESYFTNPS</sequence>
<dbReference type="EMBL" id="KP738729">
    <property type="protein sequence ID" value="AKO69675.1"/>
    <property type="molecule type" value="Genomic_DNA"/>
</dbReference>
<keyword evidence="2" id="KW-0238">DNA-binding</keyword>
<accession>A0A0H4J959</accession>
<reference evidence="2" key="1">
    <citation type="journal article" date="2015" name="Toxicon">
        <title>Production level of tetrodotoxin in Aeromonas is associated with the copy number of a plasmid.</title>
        <authorList>
            <person name="Liu J."/>
            <person name="Wei F."/>
            <person name="Lu Y."/>
            <person name="Ma T."/>
            <person name="Zhao J."/>
            <person name="Gong X."/>
            <person name="Bao B."/>
        </authorList>
    </citation>
    <scope>NUCLEOTIDE SEQUENCE</scope>
    <source>
        <strain evidence="2">Ne-1</strain>
        <plasmid evidence="2">pNe-1</plasmid>
    </source>
</reference>
<feature type="domain" description="Helix-turn-helix" evidence="1">
    <location>
        <begin position="17"/>
        <end position="54"/>
    </location>
</feature>
<dbReference type="GO" id="GO:0003677">
    <property type="term" value="F:DNA binding"/>
    <property type="evidence" value="ECO:0007669"/>
    <property type="project" value="UniProtKB-KW"/>
</dbReference>
<protein>
    <submittedName>
        <fullName evidence="2">DNA-binding protein</fullName>
    </submittedName>
</protein>